<evidence type="ECO:0000313" key="3">
    <source>
        <dbReference type="Proteomes" id="UP000319010"/>
    </source>
</evidence>
<dbReference type="AlphaFoldDB" id="A0A507ZXN6"/>
<organism evidence="2 3">
    <name type="scientific">Actinomyces johnsonii</name>
    <dbReference type="NCBI Taxonomy" id="544581"/>
    <lineage>
        <taxon>Bacteria</taxon>
        <taxon>Bacillati</taxon>
        <taxon>Actinomycetota</taxon>
        <taxon>Actinomycetes</taxon>
        <taxon>Actinomycetales</taxon>
        <taxon>Actinomycetaceae</taxon>
        <taxon>Actinomyces</taxon>
    </lineage>
</organism>
<feature type="region of interest" description="Disordered" evidence="1">
    <location>
        <begin position="236"/>
        <end position="263"/>
    </location>
</feature>
<reference evidence="2 3" key="1">
    <citation type="submission" date="2019-06" db="EMBL/GenBank/DDBJ databases">
        <title>Draft genome sequence of Actinomyces johnsonii CCUG 34287T.</title>
        <authorList>
            <person name="Salva-Serra F."/>
            <person name="Cardew S."/>
            <person name="Moore E."/>
        </authorList>
    </citation>
    <scope>NUCLEOTIDE SEQUENCE [LARGE SCALE GENOMIC DNA]</scope>
    <source>
        <strain evidence="2 3">CCUG 34287</strain>
    </source>
</reference>
<dbReference type="RefSeq" id="WP_141425175.1">
    <property type="nucleotide sequence ID" value="NZ_JASPFB010000024.1"/>
</dbReference>
<proteinExistence type="predicted"/>
<sequence>MSAERSVTAISTPAALVDAHAREREALGDLVPELLVMRDRERGSTGSTFYAATLAALVDHRWPVTALARIVGEDYASIQGRLADPGARPGLLPVNTVVPDYPEQILMDMRAARRGPLMNPAVADFVRRLDSVVNGNRDRFSRFGGREELFDTLAGTYTRDGLLGIGAEAIRREYDRGVAKSALVNGLGRTYTALGRRMRMRLEPVNGWVILHGPEDDPEELRRRYVFRRDAADYRGRTSAPRVPGRPVRLDEVPTSPYPAGSDPFRMMRAGAC</sequence>
<gene>
    <name evidence="2" type="ORF">FK256_14015</name>
</gene>
<accession>A0A507ZXN6</accession>
<comment type="caution">
    <text evidence="2">The sequence shown here is derived from an EMBL/GenBank/DDBJ whole genome shotgun (WGS) entry which is preliminary data.</text>
</comment>
<evidence type="ECO:0000313" key="2">
    <source>
        <dbReference type="EMBL" id="TQD41243.1"/>
    </source>
</evidence>
<protein>
    <submittedName>
        <fullName evidence="2">Uncharacterized protein</fullName>
    </submittedName>
</protein>
<name>A0A507ZXN6_9ACTO</name>
<dbReference type="EMBL" id="VICB01000031">
    <property type="protein sequence ID" value="TQD41243.1"/>
    <property type="molecule type" value="Genomic_DNA"/>
</dbReference>
<evidence type="ECO:0000256" key="1">
    <source>
        <dbReference type="SAM" id="MobiDB-lite"/>
    </source>
</evidence>
<dbReference type="Proteomes" id="UP000319010">
    <property type="component" value="Unassembled WGS sequence"/>
</dbReference>